<reference evidence="2 3" key="1">
    <citation type="journal article" date="2014" name="FEMS Microbiol. Ecol.">
        <title>Sphaerotilus natans encrusted with nanoball-shaped Fe(III) oxide minerals formed by nitrate-reducing mixotrophic Fe(II) oxidation.</title>
        <authorList>
            <person name="Park S."/>
            <person name="Kim D.H."/>
            <person name="Lee J.H."/>
            <person name="Hur H.G."/>
        </authorList>
    </citation>
    <scope>NUCLEOTIDE SEQUENCE [LARGE SCALE GENOMIC DNA]</scope>
    <source>
        <strain evidence="2 3">DSM 6575</strain>
    </source>
</reference>
<evidence type="ECO:0000313" key="2">
    <source>
        <dbReference type="EMBL" id="KDB54231.1"/>
    </source>
</evidence>
<sequence length="79" mass="8370">MNFHRSSLRSLSERALIPCAQLALLCLALPAILLAVLAGGLVAVLAGLLSTVGLTHRQPRAPWHRAGVALRVLLRRTAG</sequence>
<name>A0A059KS21_9BURK</name>
<dbReference type="AlphaFoldDB" id="A0A059KS21"/>
<dbReference type="RefSeq" id="WP_037477279.1">
    <property type="nucleotide sequence ID" value="NZ_AZRA01000005.1"/>
</dbReference>
<accession>A0A059KS21</accession>
<protein>
    <submittedName>
        <fullName evidence="2">Uncharacterized protein</fullName>
    </submittedName>
</protein>
<organism evidence="2 3">
    <name type="scientific">Sphaerotilus natans subsp. natans DSM 6575</name>
    <dbReference type="NCBI Taxonomy" id="1286631"/>
    <lineage>
        <taxon>Bacteria</taxon>
        <taxon>Pseudomonadati</taxon>
        <taxon>Pseudomonadota</taxon>
        <taxon>Betaproteobacteria</taxon>
        <taxon>Burkholderiales</taxon>
        <taxon>Sphaerotilaceae</taxon>
        <taxon>Sphaerotilus</taxon>
    </lineage>
</organism>
<keyword evidence="3" id="KW-1185">Reference proteome</keyword>
<evidence type="ECO:0000313" key="3">
    <source>
        <dbReference type="Proteomes" id="UP000026714"/>
    </source>
</evidence>
<gene>
    <name evidence="2" type="ORF">X805_02130</name>
</gene>
<comment type="caution">
    <text evidence="2">The sequence shown here is derived from an EMBL/GenBank/DDBJ whole genome shotgun (WGS) entry which is preliminary data.</text>
</comment>
<dbReference type="Proteomes" id="UP000026714">
    <property type="component" value="Unassembled WGS sequence"/>
</dbReference>
<dbReference type="EMBL" id="AZRA01000005">
    <property type="protein sequence ID" value="KDB54231.1"/>
    <property type="molecule type" value="Genomic_DNA"/>
</dbReference>
<keyword evidence="1" id="KW-1133">Transmembrane helix</keyword>
<feature type="transmembrane region" description="Helical" evidence="1">
    <location>
        <begin position="20"/>
        <end position="49"/>
    </location>
</feature>
<keyword evidence="1" id="KW-0812">Transmembrane</keyword>
<evidence type="ECO:0000256" key="1">
    <source>
        <dbReference type="SAM" id="Phobius"/>
    </source>
</evidence>
<keyword evidence="1" id="KW-0472">Membrane</keyword>
<proteinExistence type="predicted"/>